<dbReference type="GO" id="GO:0009378">
    <property type="term" value="F:four-way junction helicase activity"/>
    <property type="evidence" value="ECO:0007669"/>
    <property type="project" value="TreeGrafter"/>
</dbReference>
<comment type="cofactor">
    <cofactor evidence="2">
        <name>Zn(2+)</name>
        <dbReference type="ChEBI" id="CHEBI:29105"/>
    </cofactor>
</comment>
<keyword evidence="21" id="KW-1185">Reference proteome</keyword>
<dbReference type="SMART" id="SM00490">
    <property type="entry name" value="HELICc"/>
    <property type="match status" value="1"/>
</dbReference>
<keyword evidence="8 20" id="KW-0347">Helicase</keyword>
<dbReference type="InterPro" id="IPR032284">
    <property type="entry name" value="RecQ_Zn-bd"/>
</dbReference>
<dbReference type="NCBIfam" id="TIGR01389">
    <property type="entry name" value="recQ"/>
    <property type="match status" value="1"/>
</dbReference>
<evidence type="ECO:0000256" key="1">
    <source>
        <dbReference type="ARBA" id="ARBA00001946"/>
    </source>
</evidence>
<dbReference type="GO" id="GO:0016787">
    <property type="term" value="F:hydrolase activity"/>
    <property type="evidence" value="ECO:0007669"/>
    <property type="project" value="UniProtKB-KW"/>
</dbReference>
<dbReference type="Pfam" id="PF14493">
    <property type="entry name" value="HTH_40"/>
    <property type="match status" value="1"/>
</dbReference>
<feature type="domain" description="Helicase ATP-binding" evidence="18">
    <location>
        <begin position="28"/>
        <end position="197"/>
    </location>
</feature>
<evidence type="ECO:0000259" key="19">
    <source>
        <dbReference type="PROSITE" id="PS51194"/>
    </source>
</evidence>
<feature type="domain" description="Helicase C-terminal" evidence="19">
    <location>
        <begin position="221"/>
        <end position="365"/>
    </location>
</feature>
<dbReference type="AlphaFoldDB" id="A0A2N3LJH9"/>
<keyword evidence="4" id="KW-0479">Metal-binding</keyword>
<dbReference type="PANTHER" id="PTHR13710:SF105">
    <property type="entry name" value="ATP-DEPENDENT DNA HELICASE Q1"/>
    <property type="match status" value="1"/>
</dbReference>
<dbReference type="SMART" id="SM00341">
    <property type="entry name" value="HRDC"/>
    <property type="match status" value="1"/>
</dbReference>
<proteinExistence type="inferred from homology"/>
<dbReference type="GO" id="GO:0009432">
    <property type="term" value="P:SOS response"/>
    <property type="evidence" value="ECO:0007669"/>
    <property type="project" value="UniProtKB-UniRule"/>
</dbReference>
<evidence type="ECO:0000256" key="2">
    <source>
        <dbReference type="ARBA" id="ARBA00001947"/>
    </source>
</evidence>
<evidence type="ECO:0000256" key="9">
    <source>
        <dbReference type="ARBA" id="ARBA00022833"/>
    </source>
</evidence>
<dbReference type="GO" id="GO:0030894">
    <property type="term" value="C:replisome"/>
    <property type="evidence" value="ECO:0007669"/>
    <property type="project" value="TreeGrafter"/>
</dbReference>
<dbReference type="EMBL" id="PIQO01000008">
    <property type="protein sequence ID" value="PKR84747.1"/>
    <property type="molecule type" value="Genomic_DNA"/>
</dbReference>
<evidence type="ECO:0000256" key="16">
    <source>
        <dbReference type="NCBIfam" id="TIGR01389"/>
    </source>
</evidence>
<dbReference type="GO" id="GO:0005737">
    <property type="term" value="C:cytoplasm"/>
    <property type="evidence" value="ECO:0007669"/>
    <property type="project" value="TreeGrafter"/>
</dbReference>
<evidence type="ECO:0000256" key="15">
    <source>
        <dbReference type="ARBA" id="ARBA00034617"/>
    </source>
</evidence>
<feature type="domain" description="HRDC" evidence="17">
    <location>
        <begin position="515"/>
        <end position="595"/>
    </location>
</feature>
<dbReference type="SUPFAM" id="SSF52540">
    <property type="entry name" value="P-loop containing nucleoside triphosphate hydrolases"/>
    <property type="match status" value="1"/>
</dbReference>
<evidence type="ECO:0000259" key="18">
    <source>
        <dbReference type="PROSITE" id="PS51192"/>
    </source>
</evidence>
<evidence type="ECO:0000256" key="4">
    <source>
        <dbReference type="ARBA" id="ARBA00022723"/>
    </source>
</evidence>
<evidence type="ECO:0000256" key="14">
    <source>
        <dbReference type="ARBA" id="ARBA00023235"/>
    </source>
</evidence>
<dbReference type="InterPro" id="IPR010997">
    <property type="entry name" value="HRDC-like_sf"/>
</dbReference>
<keyword evidence="7" id="KW-0378">Hydrolase</keyword>
<keyword evidence="13" id="KW-0234">DNA repair</keyword>
<dbReference type="PROSITE" id="PS51192">
    <property type="entry name" value="HELICASE_ATP_BIND_1"/>
    <property type="match status" value="1"/>
</dbReference>
<dbReference type="Proteomes" id="UP000233440">
    <property type="component" value="Unassembled WGS sequence"/>
</dbReference>
<keyword evidence="12" id="KW-0233">DNA recombination</keyword>
<dbReference type="GO" id="GO:0043138">
    <property type="term" value="F:3'-5' DNA helicase activity"/>
    <property type="evidence" value="ECO:0007669"/>
    <property type="project" value="UniProtKB-EC"/>
</dbReference>
<dbReference type="InterPro" id="IPR002121">
    <property type="entry name" value="HRDC_dom"/>
</dbReference>
<protein>
    <recommendedName>
        <fullName evidence="16">DNA helicase RecQ</fullName>
        <ecNumber evidence="16">5.6.2.4</ecNumber>
    </recommendedName>
</protein>
<dbReference type="InterPro" id="IPR036388">
    <property type="entry name" value="WH-like_DNA-bd_sf"/>
</dbReference>
<evidence type="ECO:0000313" key="20">
    <source>
        <dbReference type="EMBL" id="PKR84747.1"/>
    </source>
</evidence>
<keyword evidence="6" id="KW-0227">DNA damage</keyword>
<dbReference type="InterPro" id="IPR018982">
    <property type="entry name" value="RQC_domain"/>
</dbReference>
<keyword evidence="10" id="KW-0067">ATP-binding</keyword>
<dbReference type="Pfam" id="PF00271">
    <property type="entry name" value="Helicase_C"/>
    <property type="match status" value="1"/>
</dbReference>
<dbReference type="InterPro" id="IPR011545">
    <property type="entry name" value="DEAD/DEAH_box_helicase_dom"/>
</dbReference>
<keyword evidence="14" id="KW-0413">Isomerase</keyword>
<dbReference type="RefSeq" id="WP_101354452.1">
    <property type="nucleotide sequence ID" value="NZ_PIQO01000008.1"/>
</dbReference>
<evidence type="ECO:0000256" key="3">
    <source>
        <dbReference type="ARBA" id="ARBA00005446"/>
    </source>
</evidence>
<accession>A0A2N3LJH9</accession>
<dbReference type="CDD" id="cd18794">
    <property type="entry name" value="SF2_C_RecQ"/>
    <property type="match status" value="1"/>
</dbReference>
<comment type="catalytic activity">
    <reaction evidence="15">
        <text>Couples ATP hydrolysis with the unwinding of duplex DNA by translocating in the 3'-5' direction.</text>
        <dbReference type="EC" id="5.6.2.4"/>
    </reaction>
</comment>
<dbReference type="EC" id="5.6.2.4" evidence="16"/>
<dbReference type="Pfam" id="PF00570">
    <property type="entry name" value="HRDC"/>
    <property type="match status" value="1"/>
</dbReference>
<organism evidence="20 21">
    <name type="scientific">Heyndrickxia camelliae</name>
    <dbReference type="NCBI Taxonomy" id="1707093"/>
    <lineage>
        <taxon>Bacteria</taxon>
        <taxon>Bacillati</taxon>
        <taxon>Bacillota</taxon>
        <taxon>Bacilli</taxon>
        <taxon>Bacillales</taxon>
        <taxon>Bacillaceae</taxon>
        <taxon>Heyndrickxia</taxon>
    </lineage>
</organism>
<dbReference type="Gene3D" id="3.40.50.300">
    <property type="entry name" value="P-loop containing nucleotide triphosphate hydrolases"/>
    <property type="match status" value="2"/>
</dbReference>
<dbReference type="InterPro" id="IPR027417">
    <property type="entry name" value="P-loop_NTPase"/>
</dbReference>
<dbReference type="FunFam" id="1.10.150.80:FF:000002">
    <property type="entry name" value="ATP-dependent DNA helicase RecQ"/>
    <property type="match status" value="1"/>
</dbReference>
<dbReference type="InterPro" id="IPR014001">
    <property type="entry name" value="Helicase_ATP-bd"/>
</dbReference>
<dbReference type="Gene3D" id="1.10.10.10">
    <property type="entry name" value="Winged helix-like DNA-binding domain superfamily/Winged helix DNA-binding domain"/>
    <property type="match status" value="1"/>
</dbReference>
<dbReference type="PROSITE" id="PS50967">
    <property type="entry name" value="HRDC"/>
    <property type="match status" value="1"/>
</dbReference>
<evidence type="ECO:0000256" key="8">
    <source>
        <dbReference type="ARBA" id="ARBA00022806"/>
    </source>
</evidence>
<dbReference type="InterPro" id="IPR006293">
    <property type="entry name" value="DNA_helicase_ATP-dep_RecQ_bac"/>
</dbReference>
<dbReference type="SMART" id="SM00956">
    <property type="entry name" value="RQC"/>
    <property type="match status" value="1"/>
</dbReference>
<reference evidence="20 21" key="1">
    <citation type="submission" date="2017-11" db="EMBL/GenBank/DDBJ databases">
        <title>Bacillus camelliae sp. nov., isolated from pu'er tea.</title>
        <authorList>
            <person name="Niu L."/>
        </authorList>
    </citation>
    <scope>NUCLEOTIDE SEQUENCE [LARGE SCALE GENOMIC DNA]</scope>
    <source>
        <strain evidence="20 21">7578-1</strain>
    </source>
</reference>
<sequence>MLLLSKAKDILQSYYGYTEFRKGQEAIINQVLNGKDTVAIMPTGGGKSICYQIPALLFSGITIVISPLISLMKDQVDALTNAGIPATFINSSINVSEMDERLRRMEAGEFKLIYIAPERLEATFFIELLNRVNVSLLAIDEAHCISQWGHDFRPSYLLIKKLIQQIHPKPVILALTATATPSVKDDICELLNIPFSNVILTGFGRENLAFQVIKGQDRDLFIKDYIQKNEDQSGIIYAATRKEVERLYQQLNSLGVRVGKYHAGMSENERARNQEEFLYDDITIMVATSAFGMGINKSNVRYVIHYHIPKNMESYYQEAGRAGRDGLESECILLFSPQDIHIQKFFIDQSDMNIERKEYEYSKLRKMISYCHTETCFQQYILQYFGEEDSYACGKCGNCTDNRKQVEVTVEAQMVLSCIKRMNERFGKTFITKVLTGSNDKKINSLGFHQLSTYGILKEKTQKEVNEFIDFLTAEGYLRPTDGAYPVLVVTNKGISVLMGGEKVFKKERVEVKRLAQDNPLFEDLRKLRREIATVEKIPPYIIFSDQTLQEMSVRMPATNNELLQIKGVGERKLEQYGSAFLAVIIAYREQNKIENSVEINVKSSGAISVSEEGKQKEKSHHATYALLQEGFNIEEIADRRGMSTRTIESHLIRCSEEGCAIDWDKFIPGQYVSLIADAVEKAETDRLTPIKELLPDEISYFMIRAFLQKKSEVLGNQNR</sequence>
<comment type="cofactor">
    <cofactor evidence="1">
        <name>Mg(2+)</name>
        <dbReference type="ChEBI" id="CHEBI:18420"/>
    </cofactor>
</comment>
<dbReference type="Pfam" id="PF00270">
    <property type="entry name" value="DEAD"/>
    <property type="match status" value="1"/>
</dbReference>
<evidence type="ECO:0000313" key="21">
    <source>
        <dbReference type="Proteomes" id="UP000233440"/>
    </source>
</evidence>
<dbReference type="GO" id="GO:0006260">
    <property type="term" value="P:DNA replication"/>
    <property type="evidence" value="ECO:0007669"/>
    <property type="project" value="InterPro"/>
</dbReference>
<evidence type="ECO:0000259" key="17">
    <source>
        <dbReference type="PROSITE" id="PS50967"/>
    </source>
</evidence>
<dbReference type="Pfam" id="PF09382">
    <property type="entry name" value="RQC"/>
    <property type="match status" value="1"/>
</dbReference>
<dbReference type="GO" id="GO:0043590">
    <property type="term" value="C:bacterial nucleoid"/>
    <property type="evidence" value="ECO:0007669"/>
    <property type="project" value="TreeGrafter"/>
</dbReference>
<keyword evidence="5" id="KW-0547">Nucleotide-binding</keyword>
<dbReference type="SUPFAM" id="SSF46785">
    <property type="entry name" value="Winged helix' DNA-binding domain"/>
    <property type="match status" value="1"/>
</dbReference>
<evidence type="ECO:0000256" key="7">
    <source>
        <dbReference type="ARBA" id="ARBA00022801"/>
    </source>
</evidence>
<evidence type="ECO:0000256" key="10">
    <source>
        <dbReference type="ARBA" id="ARBA00022840"/>
    </source>
</evidence>
<dbReference type="GO" id="GO:0006281">
    <property type="term" value="P:DNA repair"/>
    <property type="evidence" value="ECO:0007669"/>
    <property type="project" value="UniProtKB-KW"/>
</dbReference>
<dbReference type="FunFam" id="3.40.50.300:FF:001746">
    <property type="entry name" value="ATP-dependent DNA helicase recQ"/>
    <property type="match status" value="1"/>
</dbReference>
<dbReference type="InterPro" id="IPR029491">
    <property type="entry name" value="Helicase_HTH"/>
</dbReference>
<name>A0A2N3LJH9_9BACI</name>
<dbReference type="SUPFAM" id="SSF47819">
    <property type="entry name" value="HRDC-like"/>
    <property type="match status" value="1"/>
</dbReference>
<keyword evidence="9" id="KW-0862">Zinc</keyword>
<dbReference type="Gene3D" id="1.10.150.80">
    <property type="entry name" value="HRDC domain"/>
    <property type="match status" value="1"/>
</dbReference>
<comment type="caution">
    <text evidence="20">The sequence shown here is derived from an EMBL/GenBank/DDBJ whole genome shotgun (WGS) entry which is preliminary data.</text>
</comment>
<comment type="similarity">
    <text evidence="3">Belongs to the helicase family. RecQ subfamily.</text>
</comment>
<dbReference type="InterPro" id="IPR044876">
    <property type="entry name" value="HRDC_dom_sf"/>
</dbReference>
<dbReference type="GO" id="GO:0003677">
    <property type="term" value="F:DNA binding"/>
    <property type="evidence" value="ECO:0007669"/>
    <property type="project" value="UniProtKB-KW"/>
</dbReference>
<evidence type="ECO:0000256" key="13">
    <source>
        <dbReference type="ARBA" id="ARBA00023204"/>
    </source>
</evidence>
<dbReference type="PANTHER" id="PTHR13710">
    <property type="entry name" value="DNA HELICASE RECQ FAMILY MEMBER"/>
    <property type="match status" value="1"/>
</dbReference>
<evidence type="ECO:0000256" key="11">
    <source>
        <dbReference type="ARBA" id="ARBA00023125"/>
    </source>
</evidence>
<dbReference type="SMART" id="SM00487">
    <property type="entry name" value="DEXDc"/>
    <property type="match status" value="1"/>
</dbReference>
<dbReference type="Pfam" id="PF16124">
    <property type="entry name" value="RecQ_Zn_bind"/>
    <property type="match status" value="1"/>
</dbReference>
<evidence type="ECO:0000256" key="5">
    <source>
        <dbReference type="ARBA" id="ARBA00022741"/>
    </source>
</evidence>
<dbReference type="GO" id="GO:0046872">
    <property type="term" value="F:metal ion binding"/>
    <property type="evidence" value="ECO:0007669"/>
    <property type="project" value="UniProtKB-KW"/>
</dbReference>
<evidence type="ECO:0000256" key="6">
    <source>
        <dbReference type="ARBA" id="ARBA00022763"/>
    </source>
</evidence>
<dbReference type="OrthoDB" id="9763310at2"/>
<dbReference type="GO" id="GO:0005524">
    <property type="term" value="F:ATP binding"/>
    <property type="evidence" value="ECO:0007669"/>
    <property type="project" value="UniProtKB-KW"/>
</dbReference>
<dbReference type="InterPro" id="IPR001650">
    <property type="entry name" value="Helicase_C-like"/>
</dbReference>
<dbReference type="FunFam" id="3.40.50.300:FF:000296">
    <property type="entry name" value="ATP-dependent DNA helicase RecQ"/>
    <property type="match status" value="1"/>
</dbReference>
<gene>
    <name evidence="20" type="primary">recQ</name>
    <name evidence="20" type="ORF">CWO92_11980</name>
</gene>
<dbReference type="GO" id="GO:0006310">
    <property type="term" value="P:DNA recombination"/>
    <property type="evidence" value="ECO:0007669"/>
    <property type="project" value="UniProtKB-UniRule"/>
</dbReference>
<dbReference type="PROSITE" id="PS51194">
    <property type="entry name" value="HELICASE_CTER"/>
    <property type="match status" value="1"/>
</dbReference>
<dbReference type="InterPro" id="IPR004589">
    <property type="entry name" value="DNA_helicase_ATP-dep_RecQ"/>
</dbReference>
<dbReference type="NCBIfam" id="TIGR00614">
    <property type="entry name" value="recQ_fam"/>
    <property type="match status" value="1"/>
</dbReference>
<evidence type="ECO:0000256" key="12">
    <source>
        <dbReference type="ARBA" id="ARBA00023172"/>
    </source>
</evidence>
<dbReference type="CDD" id="cd17920">
    <property type="entry name" value="DEXHc_RecQ"/>
    <property type="match status" value="1"/>
</dbReference>
<keyword evidence="11" id="KW-0238">DNA-binding</keyword>
<dbReference type="InterPro" id="IPR036390">
    <property type="entry name" value="WH_DNA-bd_sf"/>
</dbReference>